<name>A0A146K1L1_9EUKA</name>
<keyword evidence="1" id="KW-0812">Transmembrane</keyword>
<feature type="non-terminal residue" evidence="2">
    <location>
        <position position="446"/>
    </location>
</feature>
<feature type="transmembrane region" description="Helical" evidence="1">
    <location>
        <begin position="199"/>
        <end position="221"/>
    </location>
</feature>
<dbReference type="EMBL" id="GDID01007055">
    <property type="protein sequence ID" value="JAP89551.1"/>
    <property type="molecule type" value="Transcribed_RNA"/>
</dbReference>
<evidence type="ECO:0000256" key="1">
    <source>
        <dbReference type="SAM" id="Phobius"/>
    </source>
</evidence>
<protein>
    <submittedName>
        <fullName evidence="2">Uncharacterized protein</fullName>
    </submittedName>
</protein>
<feature type="transmembrane region" description="Helical" evidence="1">
    <location>
        <begin position="233"/>
        <end position="254"/>
    </location>
</feature>
<feature type="transmembrane region" description="Helical" evidence="1">
    <location>
        <begin position="351"/>
        <end position="372"/>
    </location>
</feature>
<proteinExistence type="predicted"/>
<gene>
    <name evidence="2" type="ORF">TPC1_30954</name>
</gene>
<organism evidence="2">
    <name type="scientific">Trepomonas sp. PC1</name>
    <dbReference type="NCBI Taxonomy" id="1076344"/>
    <lineage>
        <taxon>Eukaryota</taxon>
        <taxon>Metamonada</taxon>
        <taxon>Diplomonadida</taxon>
        <taxon>Hexamitidae</taxon>
        <taxon>Hexamitinae</taxon>
        <taxon>Trepomonas</taxon>
    </lineage>
</organism>
<feature type="transmembrane region" description="Helical" evidence="1">
    <location>
        <begin position="316"/>
        <end position="339"/>
    </location>
</feature>
<accession>A0A146K1L1</accession>
<keyword evidence="1" id="KW-0472">Membrane</keyword>
<keyword evidence="1" id="KW-1133">Transmembrane helix</keyword>
<feature type="transmembrane region" description="Helical" evidence="1">
    <location>
        <begin position="384"/>
        <end position="410"/>
    </location>
</feature>
<reference evidence="2" key="1">
    <citation type="submission" date="2015-07" db="EMBL/GenBank/DDBJ databases">
        <title>Adaptation to a free-living lifestyle via gene acquisitions in the diplomonad Trepomonas sp. PC1.</title>
        <authorList>
            <person name="Xu F."/>
            <person name="Jerlstrom-Hultqvist J."/>
            <person name="Kolisko M."/>
            <person name="Simpson A.G.B."/>
            <person name="Roger A.J."/>
            <person name="Svard S.G."/>
            <person name="Andersson J.O."/>
        </authorList>
    </citation>
    <scope>NUCLEOTIDE SEQUENCE</scope>
    <source>
        <strain evidence="2">PC1</strain>
    </source>
</reference>
<sequence>FNTKTEFWLSNFVPFCSILAVVIIIAICLIAAVITTRFQTRLEHFQHTAKCPEMQLTYDSYICSGGDISNYDSSQSRKNGGLPKGISVAFGQLSKFNKDYNFYFLPIQSTKYNGTVKVEIQFQIQVSDDLKIWNTLENINLDLNFSCNYLCQFKELTSIKPIQSAYVRILILKSKSSQPLKEGSIMMSTVPKSFGTTQFVLKTIICLSTIILATVVSVSLHKLKYLMPFKYQAVYNIVFFSPLLVSPISLFAIVSPSEYSYSFAGLLKALCLGALTDCIFTILKKDGIVGAMMLQNGEDVDDTKRNRSRPTRKQPWIFFVLGGIVFTFVLMAEVFGGMVCFKGMDIICRKIMVIIAIVISCGLLAMVTFYLLRHLKAKQKLNPFYIYCCPAGLVLVFLICAELIIVAVNIGTNTQMLNEAEIGIALWIVHFTITTWIGCNAQVGTL</sequence>
<feature type="transmembrane region" description="Helical" evidence="1">
    <location>
        <begin position="422"/>
        <end position="443"/>
    </location>
</feature>
<feature type="transmembrane region" description="Helical" evidence="1">
    <location>
        <begin position="260"/>
        <end position="283"/>
    </location>
</feature>
<evidence type="ECO:0000313" key="2">
    <source>
        <dbReference type="EMBL" id="JAP89551.1"/>
    </source>
</evidence>
<feature type="transmembrane region" description="Helical" evidence="1">
    <location>
        <begin position="12"/>
        <end position="34"/>
    </location>
</feature>
<feature type="non-terminal residue" evidence="2">
    <location>
        <position position="1"/>
    </location>
</feature>
<dbReference type="AlphaFoldDB" id="A0A146K1L1"/>